<evidence type="ECO:0000256" key="2">
    <source>
        <dbReference type="ARBA" id="ARBA00023015"/>
    </source>
</evidence>
<reference evidence="7 8" key="1">
    <citation type="submission" date="2016-04" db="EMBL/GenBank/DDBJ databases">
        <title>Complete Genome Sequence of Halotalea alkalilenta IHB B 13600.</title>
        <authorList>
            <person name="Swarnkar M.K."/>
            <person name="Sharma A."/>
            <person name="Kaushal K."/>
            <person name="Soni R."/>
            <person name="Rana S."/>
            <person name="Singh A.K."/>
            <person name="Gulati A."/>
        </authorList>
    </citation>
    <scope>NUCLEOTIDE SEQUENCE [LARGE SCALE GENOMIC DNA]</scope>
    <source>
        <strain evidence="7 8">IHB B 13600</strain>
    </source>
</reference>
<dbReference type="AlphaFoldDB" id="A0A172YBF7"/>
<keyword evidence="3" id="KW-0731">Sigma factor</keyword>
<dbReference type="STRING" id="376489.A5892_03085"/>
<evidence type="ECO:0000313" key="8">
    <source>
        <dbReference type="Proteomes" id="UP000077875"/>
    </source>
</evidence>
<dbReference type="SUPFAM" id="SSF88946">
    <property type="entry name" value="Sigma2 domain of RNA polymerase sigma factors"/>
    <property type="match status" value="1"/>
</dbReference>
<dbReference type="GO" id="GO:0003677">
    <property type="term" value="F:DNA binding"/>
    <property type="evidence" value="ECO:0007669"/>
    <property type="project" value="InterPro"/>
</dbReference>
<keyword evidence="2" id="KW-0805">Transcription regulation</keyword>
<evidence type="ECO:0000259" key="6">
    <source>
        <dbReference type="Pfam" id="PF08281"/>
    </source>
</evidence>
<organism evidence="7 8">
    <name type="scientific">Halotalea alkalilenta</name>
    <dbReference type="NCBI Taxonomy" id="376489"/>
    <lineage>
        <taxon>Bacteria</taxon>
        <taxon>Pseudomonadati</taxon>
        <taxon>Pseudomonadota</taxon>
        <taxon>Gammaproteobacteria</taxon>
        <taxon>Oceanospirillales</taxon>
        <taxon>Halomonadaceae</taxon>
        <taxon>Halotalea</taxon>
    </lineage>
</organism>
<keyword evidence="4" id="KW-0804">Transcription</keyword>
<comment type="similarity">
    <text evidence="1">Belongs to the sigma-70 factor family. ECF subfamily.</text>
</comment>
<dbReference type="InterPro" id="IPR013325">
    <property type="entry name" value="RNA_pol_sigma_r2"/>
</dbReference>
<protein>
    <submittedName>
        <fullName evidence="7">RNA polymerase subunit sigma</fullName>
    </submittedName>
</protein>
<evidence type="ECO:0000256" key="1">
    <source>
        <dbReference type="ARBA" id="ARBA00010641"/>
    </source>
</evidence>
<dbReference type="InterPro" id="IPR013324">
    <property type="entry name" value="RNA_pol_sigma_r3/r4-like"/>
</dbReference>
<gene>
    <name evidence="7" type="ORF">A5892_03085</name>
</gene>
<dbReference type="GO" id="GO:0006352">
    <property type="term" value="P:DNA-templated transcription initiation"/>
    <property type="evidence" value="ECO:0007669"/>
    <property type="project" value="InterPro"/>
</dbReference>
<dbReference type="Pfam" id="PF08281">
    <property type="entry name" value="Sigma70_r4_2"/>
    <property type="match status" value="1"/>
</dbReference>
<dbReference type="SUPFAM" id="SSF88659">
    <property type="entry name" value="Sigma3 and sigma4 domains of RNA polymerase sigma factors"/>
    <property type="match status" value="1"/>
</dbReference>
<dbReference type="Pfam" id="PF04542">
    <property type="entry name" value="Sigma70_r2"/>
    <property type="match status" value="1"/>
</dbReference>
<dbReference type="Gene3D" id="1.10.1740.10">
    <property type="match status" value="1"/>
</dbReference>
<dbReference type="EMBL" id="CP015243">
    <property type="protein sequence ID" value="ANF56579.1"/>
    <property type="molecule type" value="Genomic_DNA"/>
</dbReference>
<feature type="domain" description="RNA polymerase sigma factor 70 region 4 type 2" evidence="6">
    <location>
        <begin position="111"/>
        <end position="163"/>
    </location>
</feature>
<name>A0A172YBF7_9GAMM</name>
<dbReference type="KEGG" id="haa:A5892_03085"/>
<keyword evidence="8" id="KW-1185">Reference proteome</keyword>
<dbReference type="GO" id="GO:0016987">
    <property type="term" value="F:sigma factor activity"/>
    <property type="evidence" value="ECO:0007669"/>
    <property type="project" value="UniProtKB-KW"/>
</dbReference>
<evidence type="ECO:0000256" key="4">
    <source>
        <dbReference type="ARBA" id="ARBA00023163"/>
    </source>
</evidence>
<dbReference type="RefSeq" id="WP_064121557.1">
    <property type="nucleotide sequence ID" value="NZ_CP015243.1"/>
</dbReference>
<evidence type="ECO:0000259" key="5">
    <source>
        <dbReference type="Pfam" id="PF04542"/>
    </source>
</evidence>
<dbReference type="NCBIfam" id="TIGR02937">
    <property type="entry name" value="sigma70-ECF"/>
    <property type="match status" value="1"/>
</dbReference>
<dbReference type="InterPro" id="IPR013249">
    <property type="entry name" value="RNA_pol_sigma70_r4_t2"/>
</dbReference>
<evidence type="ECO:0000256" key="3">
    <source>
        <dbReference type="ARBA" id="ARBA00023082"/>
    </source>
</evidence>
<sequence length="169" mass="19492">MPTTEEPVHHELQCLYREHREWLVGWLRTRLRCHHQAADIAQDTFLRLLGRGQPMAIERPRAYLSTIANGLVVGLWRREQIERAYLEALAARADACTPSEEERALVFEALERVARLLDGLPLRVREAFLLSRLDGLGYAQIAERQGVSVNAVQKSMLRAYRHCYQLLYG</sequence>
<accession>A0A172YBF7</accession>
<dbReference type="PANTHER" id="PTHR43133:SF63">
    <property type="entry name" value="RNA POLYMERASE SIGMA FACTOR FECI-RELATED"/>
    <property type="match status" value="1"/>
</dbReference>
<evidence type="ECO:0000313" key="7">
    <source>
        <dbReference type="EMBL" id="ANF56579.1"/>
    </source>
</evidence>
<dbReference type="Gene3D" id="1.10.10.10">
    <property type="entry name" value="Winged helix-like DNA-binding domain superfamily/Winged helix DNA-binding domain"/>
    <property type="match status" value="1"/>
</dbReference>
<dbReference type="InterPro" id="IPR039425">
    <property type="entry name" value="RNA_pol_sigma-70-like"/>
</dbReference>
<dbReference type="PANTHER" id="PTHR43133">
    <property type="entry name" value="RNA POLYMERASE ECF-TYPE SIGMA FACTO"/>
    <property type="match status" value="1"/>
</dbReference>
<feature type="domain" description="RNA polymerase sigma-70 region 2" evidence="5">
    <location>
        <begin position="15"/>
        <end position="80"/>
    </location>
</feature>
<dbReference type="InterPro" id="IPR014284">
    <property type="entry name" value="RNA_pol_sigma-70_dom"/>
</dbReference>
<proteinExistence type="inferred from homology"/>
<dbReference type="InterPro" id="IPR036388">
    <property type="entry name" value="WH-like_DNA-bd_sf"/>
</dbReference>
<dbReference type="InterPro" id="IPR007627">
    <property type="entry name" value="RNA_pol_sigma70_r2"/>
</dbReference>
<dbReference type="Proteomes" id="UP000077875">
    <property type="component" value="Chromosome"/>
</dbReference>